<dbReference type="Proteomes" id="UP000228948">
    <property type="component" value="Chromosome"/>
</dbReference>
<evidence type="ECO:0000256" key="1">
    <source>
        <dbReference type="ARBA" id="ARBA00008791"/>
    </source>
</evidence>
<dbReference type="STRING" id="441209.GCA_001870665_02883"/>
<dbReference type="CDD" id="cd00293">
    <property type="entry name" value="USP-like"/>
    <property type="match status" value="1"/>
</dbReference>
<evidence type="ECO:0000259" key="2">
    <source>
        <dbReference type="Pfam" id="PF00582"/>
    </source>
</evidence>
<name>A0A2K8KKU7_9RHOB</name>
<reference evidence="3 4" key="1">
    <citation type="submission" date="2017-11" db="EMBL/GenBank/DDBJ databases">
        <title>Revised Sequence and Annotation of the Rhodobaca barguzinensis strain alga05 Genome.</title>
        <authorList>
            <person name="Kopejtka K."/>
            <person name="Tomasch J.M."/>
            <person name="Bunk B."/>
            <person name="Koblizek M."/>
        </authorList>
    </citation>
    <scope>NUCLEOTIDE SEQUENCE [LARGE SCALE GENOMIC DNA]</scope>
    <source>
        <strain evidence="4">alga05</strain>
    </source>
</reference>
<evidence type="ECO:0000313" key="3">
    <source>
        <dbReference type="EMBL" id="ATX67050.1"/>
    </source>
</evidence>
<dbReference type="PANTHER" id="PTHR46268">
    <property type="entry name" value="STRESS RESPONSE PROTEIN NHAX"/>
    <property type="match status" value="1"/>
</dbReference>
<accession>A0A2K8KKU7</accession>
<dbReference type="SUPFAM" id="SSF52402">
    <property type="entry name" value="Adenine nucleotide alpha hydrolases-like"/>
    <property type="match status" value="1"/>
</dbReference>
<sequence>MAKKILLPIDLNSPASWIKPLAEAQQMLAKGGELHVVSVLPDFGLSLVGTFFKAGFEQTALHQFGEALRNWVRQNVPGSVEVHPHILHGNIYDEILRAADKLDVDLIILAAHRPEAKDYLLGPNAARIVRHAKQSVYVVRD</sequence>
<dbReference type="PANTHER" id="PTHR46268:SF6">
    <property type="entry name" value="UNIVERSAL STRESS PROTEIN UP12"/>
    <property type="match status" value="1"/>
</dbReference>
<dbReference type="Gene3D" id="3.40.50.620">
    <property type="entry name" value="HUPs"/>
    <property type="match status" value="1"/>
</dbReference>
<dbReference type="RefSeq" id="WP_071482280.1">
    <property type="nucleotide sequence ID" value="NZ_CP024899.1"/>
</dbReference>
<proteinExistence type="inferred from homology"/>
<dbReference type="AlphaFoldDB" id="A0A2K8KKU7"/>
<dbReference type="InterPro" id="IPR014729">
    <property type="entry name" value="Rossmann-like_a/b/a_fold"/>
</dbReference>
<keyword evidence="4" id="KW-1185">Reference proteome</keyword>
<feature type="domain" description="UspA" evidence="2">
    <location>
        <begin position="1"/>
        <end position="140"/>
    </location>
</feature>
<dbReference type="Pfam" id="PF00582">
    <property type="entry name" value="Usp"/>
    <property type="match status" value="1"/>
</dbReference>
<dbReference type="EMBL" id="CP024899">
    <property type="protein sequence ID" value="ATX67050.1"/>
    <property type="molecule type" value="Genomic_DNA"/>
</dbReference>
<organism evidence="3 4">
    <name type="scientific">Roseinatronobacter bogoriensis subsp. barguzinensis</name>
    <dbReference type="NCBI Taxonomy" id="441209"/>
    <lineage>
        <taxon>Bacteria</taxon>
        <taxon>Pseudomonadati</taxon>
        <taxon>Pseudomonadota</taxon>
        <taxon>Alphaproteobacteria</taxon>
        <taxon>Rhodobacterales</taxon>
        <taxon>Paracoccaceae</taxon>
        <taxon>Roseinatronobacter</taxon>
    </lineage>
</organism>
<gene>
    <name evidence="3" type="ORF">BG454_15500</name>
</gene>
<comment type="similarity">
    <text evidence="1">Belongs to the universal stress protein A family.</text>
</comment>
<protein>
    <submittedName>
        <fullName evidence="3">Universal stress protein UspA</fullName>
    </submittedName>
</protein>
<dbReference type="PRINTS" id="PR01438">
    <property type="entry name" value="UNVRSLSTRESS"/>
</dbReference>
<evidence type="ECO:0000313" key="4">
    <source>
        <dbReference type="Proteomes" id="UP000228948"/>
    </source>
</evidence>
<dbReference type="InterPro" id="IPR006015">
    <property type="entry name" value="Universal_stress_UspA"/>
</dbReference>
<dbReference type="KEGG" id="rbg:BG454_15500"/>
<dbReference type="InterPro" id="IPR006016">
    <property type="entry name" value="UspA"/>
</dbReference>
<dbReference type="OrthoDB" id="9792500at2"/>